<dbReference type="Gene3D" id="3.60.10.10">
    <property type="entry name" value="Endonuclease/exonuclease/phosphatase"/>
    <property type="match status" value="1"/>
</dbReference>
<accession>A0A9P1FI97</accession>
<organism evidence="2">
    <name type="scientific">Cladocopium goreaui</name>
    <dbReference type="NCBI Taxonomy" id="2562237"/>
    <lineage>
        <taxon>Eukaryota</taxon>
        <taxon>Sar</taxon>
        <taxon>Alveolata</taxon>
        <taxon>Dinophyceae</taxon>
        <taxon>Suessiales</taxon>
        <taxon>Symbiodiniaceae</taxon>
        <taxon>Cladocopium</taxon>
    </lineage>
</organism>
<reference evidence="3 4" key="2">
    <citation type="submission" date="2024-05" db="EMBL/GenBank/DDBJ databases">
        <authorList>
            <person name="Chen Y."/>
            <person name="Shah S."/>
            <person name="Dougan E. K."/>
            <person name="Thang M."/>
            <person name="Chan C."/>
        </authorList>
    </citation>
    <scope>NUCLEOTIDE SEQUENCE [LARGE SCALE GENOMIC DNA]</scope>
</reference>
<dbReference type="Proteomes" id="UP001152797">
    <property type="component" value="Unassembled WGS sequence"/>
</dbReference>
<dbReference type="EMBL" id="CAMXCT020000213">
    <property type="protein sequence ID" value="CAL1128980.1"/>
    <property type="molecule type" value="Genomic_DNA"/>
</dbReference>
<dbReference type="InterPro" id="IPR012337">
    <property type="entry name" value="RNaseH-like_sf"/>
</dbReference>
<feature type="region of interest" description="Disordered" evidence="1">
    <location>
        <begin position="298"/>
        <end position="341"/>
    </location>
</feature>
<name>A0A9P1FI97_9DINO</name>
<evidence type="ECO:0000313" key="4">
    <source>
        <dbReference type="Proteomes" id="UP001152797"/>
    </source>
</evidence>
<evidence type="ECO:0000313" key="2">
    <source>
        <dbReference type="EMBL" id="CAI3975605.1"/>
    </source>
</evidence>
<evidence type="ECO:0000313" key="3">
    <source>
        <dbReference type="EMBL" id="CAL4762917.1"/>
    </source>
</evidence>
<evidence type="ECO:0008006" key="5">
    <source>
        <dbReference type="Google" id="ProtNLM"/>
    </source>
</evidence>
<evidence type="ECO:0000256" key="1">
    <source>
        <dbReference type="SAM" id="MobiDB-lite"/>
    </source>
</evidence>
<dbReference type="EMBL" id="CAMXCT010000213">
    <property type="protein sequence ID" value="CAI3975605.1"/>
    <property type="molecule type" value="Genomic_DNA"/>
</dbReference>
<dbReference type="InterPro" id="IPR036691">
    <property type="entry name" value="Endo/exonu/phosph_ase_sf"/>
</dbReference>
<dbReference type="SUPFAM" id="SSF56219">
    <property type="entry name" value="DNase I-like"/>
    <property type="match status" value="1"/>
</dbReference>
<proteinExistence type="predicted"/>
<keyword evidence="4" id="KW-1185">Reference proteome</keyword>
<gene>
    <name evidence="2" type="ORF">C1SCF055_LOCUS3903</name>
</gene>
<protein>
    <recommendedName>
        <fullName evidence="5">RNase H type-1 domain-containing protein</fullName>
    </recommendedName>
</protein>
<dbReference type="EMBL" id="CAMXCT030000213">
    <property type="protein sequence ID" value="CAL4762917.1"/>
    <property type="molecule type" value="Genomic_DNA"/>
</dbReference>
<sequence length="2700" mass="302924">MLCATVPSRALSGVRFEGDPLDIIDELHFYASRTVAVPPTLFEATPAIRTHRLTDSWHQPIPNEMMPDQAEQEADPDVIPEPTQAPPIVHELFRVAEQQAAFSDLDSDGVMYIRTWYVHHVNLQRSSTSKILEFHEDWRRWVPDLLSSWREHYQPLEAVDFTVVTPDPYRGYLTQIVHADLIVSQGNWARRQPGLVTTHYQGRFAPPHTFAMAASFENSISGVHIATAGDALDWCLSPQHRCSITFGWTHIPFNHDLLHRMQAGHGFALVVHNALTSASSSTDMEQHGAIYAAASDQHVAPGGQSPEASPEEPNDPGENERDFDPPQDPPSDGPDREDSDVSIHSADLGVLVYRLNAPDAHCFATWTTYASILADIVHSLRLPRDQVRCFHRIAATPVGLRLPSEEAVILQCTDDVAPGSDEQLILVDLVVHYHPLASGLVVPPAARRQVLKVNAHLHRDQVLHLLRLHPYCRSQGDRCLIHKNHVLWAAADRTVHRILHGDYVRVQVPPPQSSTLDTDQAIALSLEQTILEELPCSEAAGPSHLALMQQAAILFQTYQVPDFAQCKTDPTEPDAVHFPPERLERAGATPWRQFNYANFVPGHLQQLARLVDSADLTEVEEEGKIAYITTWYLHHLTRKVCRESRPVRLVDRPDTWRDLIAEVWQDVIQPLELVRLRLVSPQPPCGIFECNQAHVLVEQGQRDDHISFLITSVDLASSDQRRPTVTHSAHSDEPLQTALSIIHKANPQHTGPLGRCQVFWRDRQFAWLEPDILDEGTNVIVKITSDAPPEESDGHALMQRTSMTSQRSSAASSSSGATTRAFCFNPRAAEFHPQGANIHLYDEFMQDLYDVWAHASFSWENEESTMNVAVWFVDHNWHQPHGFHCRTVRLWADHTTWVKTIESAWTDHRVPGASLEHHVVAPNPQSDDRQIGAHIISIQNPNEAWVTSLMTVYEEFDLHTPWKQVAVTTHEHILLENIFRAIDIFHVCLGRTPTFICTAWYQQVLLRPGVPLMGRSGYGITGRLHRIANAAQDENANDQDALLQISATPGARLTRGAVAQAHGPPGDSIQTSAVTLIHGTADDVPLPNIVEVLNPNPTSIQSELQCWGVEAQVTFFEQCDVAVCFTRGARLPDAHVGVVFSVAANGIVGPYHFERTTKPDEVELMKFLHRQGHPKAVILDVRDLAEGQQAIFFQEPTTTVSDVNFKVKPPPSWPPPQPRGSHDPFFIAGDHTDAQPECFLKLGATQEDLARLFDSARDTLHTNFENLNLDDDLYALLSNLPLLGDDMPDRYIIYVDGTSQGQQCHRSTAWVEECGVSDAWAMLVLAEIYATERAAPQLFLVGWTAQQVRYSPESQYHLGATIVGSLTAEREGLTWALLWRLGLNSRTPTLFRSDSLLTILQAQGAIGTSSVDDSFQCLRGAYQALDLALPEEHLRIQHVFGHNQEPFNDFTDIAAKLEAHSSFFIRRPDIDMTTWRTRLPFLWMIFGEQIGGPGLCSDGFDVAAPRLPLLSVPESLTPSIPGAETNVAVTMQLSFCTANVLSMYTLPDGFAGKLGYLVEQFQAHALLIGGLQEARTPKGMSTCQQILRLSSGANKGQGGVELWINLQQPYCYVDEQPAFLKASFFQVLCAEPRYLLVRVRAPHWNALLLVAHAPHSGRPQQECKEWWARLTDLIQQQQGELPLFVMVDANAEPGASDGTCVLGSHHKTSKSTPIWREFLHTFHLALPQTSDQHTGGQGAAWQTDVETQIHQFNDAVLTDLAKMCPPTRRGPKKSFITDDIWTLRKSKLHQRQKLHHGRKRQSLEALWLCFKAWRQHDASFSPVAAFNYGTTLHCGILRAFVAFRHYAKRLKTALRLAKYKGIVERIDELGAGAPASTILQTLRPFIGSSNAKARGRHPLPHLTTEDGQICPDPQVALDRWISFFNTMEGGERMSATTQRSLWWHNLQDLRADGFSLDVDQLPTLTDLEAFYRVLRPLALEGICQDKVLAAIAQRLNLGPHILADLHKHLQEPCATARAGLPPHLSRALRALHLDTHWHIRDQTDICRTTIGTRPGDAFADVVFGYLWSRVLDSFIQAVKVDEVFDTFPADQGPCLYNSEVEKGMLPKPFIGPCWMDDLCIALSADCGSTLIKKVHKVTGELLDQCLAHAMTPNLSAGKTELLFSLRGNGARQLRVQLYGPSAPRQLSIVGEYHTHFVRLVQQYTHLGGVLHHSGDLRSEIRRRLGVAHAAFTQHRKLLFANKQFSLKRRVELFQSLVLSKLTYGTESWTFPDIKIKEYLHSAVIRLYRRLLCVAGDQHHTDDQILAATGLPSPSELFRIQRLRYLGTLYGCRHLVDWGLLNADHAWVTLVEDDLRWLGFQLLDATHLRPPEQHVQEWLDIAHHHPRYWKRLIRRGVQHSVKQRHREQQLIQFHQGICRFMRAQGLLPPQGPADPPDADRCSDQAFGCMFCGCSQRTKGGEGAHQNRVHGWVNPVRHLYESTQCHSCMKEYHTATKLKAHLLHSTNCRQVLFGSGVRYQPMPGSGSTREGDIEKLHDRLLPPLQVFGPQQQYLALRDFDGIDWNLHDDCCLLFLDAATVEDAILGVRHRVQQHPISWTMCRRTLLQLAATIAEHAHEDALQHLNSQLLGAKLLHLSTPDSWSFLSGHKIASEDPVGLGQLETELLGCLTPPDILIDNSFLQVCRDLTVTKFTNVLGQDYAG</sequence>
<dbReference type="SUPFAM" id="SSF53098">
    <property type="entry name" value="Ribonuclease H-like"/>
    <property type="match status" value="1"/>
</dbReference>
<dbReference type="PANTHER" id="PTHR47027:SF20">
    <property type="entry name" value="REVERSE TRANSCRIPTASE-LIKE PROTEIN WITH RNA-DIRECTED DNA POLYMERASE DOMAIN"/>
    <property type="match status" value="1"/>
</dbReference>
<reference evidence="2" key="1">
    <citation type="submission" date="2022-10" db="EMBL/GenBank/DDBJ databases">
        <authorList>
            <person name="Chen Y."/>
            <person name="Dougan E. K."/>
            <person name="Chan C."/>
            <person name="Rhodes N."/>
            <person name="Thang M."/>
        </authorList>
    </citation>
    <scope>NUCLEOTIDE SEQUENCE</scope>
</reference>
<comment type="caution">
    <text evidence="2">The sequence shown here is derived from an EMBL/GenBank/DDBJ whole genome shotgun (WGS) entry which is preliminary data.</text>
</comment>
<dbReference type="PANTHER" id="PTHR47027">
    <property type="entry name" value="REVERSE TRANSCRIPTASE DOMAIN-CONTAINING PROTEIN"/>
    <property type="match status" value="1"/>
</dbReference>